<evidence type="ECO:0000313" key="1">
    <source>
        <dbReference type="EMBL" id="GAV93182.1"/>
    </source>
</evidence>
<sequence>MASNNYGDRYISDVWTNNTPSINAFETDELVFDNENIKVPKIAHSNNMCLSGPSAILPIYKMSLFDIEHNTSSIYNRYFISNEPMVYEDCPVRVRRFGLRDTSKMGAILFGLDGLVVVTNFNFIGAYPSEIGSLTVYNSTDSGQTIPIPSVSPDDSPVGVVFDVLPDQKIYEGVAIAGLPATLSIQPHENITVNLSPNEPENNTNLTAGIFHTSIGACVIPRGLYADDISTNGNNLTIYNTTDIITTILFRDEATDEENVNFLGYIHQLTNVDVIDPVGEVSVDLENDALDSIHFVQVHETVTINPGASENVIFKNIVITTTDTLQPMMLHNAETGQNDISDGSVELRRYAKPISMVSGLKVITPVINEVDEANKTISVRLLNISASAMILEQNTTALGIVVAQAAQLTGRNTDGSIYTT</sequence>
<organism evidence="1">
    <name type="scientific">Chionoecetes opilio bacilliform virus</name>
    <dbReference type="NCBI Taxonomy" id="1825681"/>
    <lineage>
        <taxon>Viruses</taxon>
        <taxon>Viruses incertae sedis</taxon>
        <taxon>Naldaviricetes</taxon>
        <taxon>Nimaviridae</taxon>
    </lineage>
</organism>
<gene>
    <name evidence="1" type="ORF">SCV_059</name>
</gene>
<comment type="caution">
    <text evidence="1">The sequence shown here is derived from an EMBL/GenBank/DDBJ whole genome shotgun (WGS) entry which is preliminary data.</text>
</comment>
<accession>A0A1Q3DL44</accession>
<protein>
    <submittedName>
        <fullName evidence="1">Uncharacterized protein</fullName>
    </submittedName>
</protein>
<reference evidence="1" key="1">
    <citation type="submission" date="2017-01" db="EMBL/GenBank/DDBJ databases">
        <title>Draft genome sequence of uncultured bacilliform virus purified from snow crab.</title>
        <authorList>
            <person name="Takano T."/>
        </authorList>
    </citation>
    <scope>NUCLEOTIDE SEQUENCE</scope>
    <source>
        <strain evidence="1">Isolate_1</strain>
    </source>
</reference>
<name>A0A1Q3DL44_9VIRU</name>
<dbReference type="EMBL" id="BDLS01000002">
    <property type="protein sequence ID" value="GAV93182.1"/>
    <property type="molecule type" value="Genomic_DNA"/>
</dbReference>
<proteinExistence type="predicted"/>